<gene>
    <name evidence="3" type="ORF">CTE05_04660</name>
</gene>
<dbReference type="RefSeq" id="WP_146844518.1">
    <property type="nucleotide sequence ID" value="NZ_BJWH01000002.1"/>
</dbReference>
<evidence type="ECO:0000313" key="3">
    <source>
        <dbReference type="EMBL" id="GEL96919.1"/>
    </source>
</evidence>
<dbReference type="Proteomes" id="UP000321049">
    <property type="component" value="Unassembled WGS sequence"/>
</dbReference>
<evidence type="ECO:0000256" key="2">
    <source>
        <dbReference type="SAM" id="Phobius"/>
    </source>
</evidence>
<evidence type="ECO:0000313" key="4">
    <source>
        <dbReference type="Proteomes" id="UP000321049"/>
    </source>
</evidence>
<proteinExistence type="predicted"/>
<keyword evidence="2" id="KW-0812">Transmembrane</keyword>
<reference evidence="3 4" key="1">
    <citation type="submission" date="2019-07" db="EMBL/GenBank/DDBJ databases">
        <title>Whole genome shotgun sequence of Cellulomonas terrae NBRC 100819.</title>
        <authorList>
            <person name="Hosoyama A."/>
            <person name="Uohara A."/>
            <person name="Ohji S."/>
            <person name="Ichikawa N."/>
        </authorList>
    </citation>
    <scope>NUCLEOTIDE SEQUENCE [LARGE SCALE GENOMIC DNA]</scope>
    <source>
        <strain evidence="3 4">NBRC 100819</strain>
    </source>
</reference>
<keyword evidence="2" id="KW-1133">Transmembrane helix</keyword>
<dbReference type="OrthoDB" id="5194448at2"/>
<dbReference type="EMBL" id="BJWH01000002">
    <property type="protein sequence ID" value="GEL96919.1"/>
    <property type="molecule type" value="Genomic_DNA"/>
</dbReference>
<sequence length="193" mass="21667">MFGRSNDSQPVTPALSESTPPPTDAGKGRPTPKRKVSEAANKRPLVAPATKKASRERAKAQRDLEYRAMQTGDERNMPAKDRGPVRRFVRDWVDARWNLGEFFLPVAAVFLVLQFALSQTAIAIYAILALYVYIIAAVIDGWLMWRGLKKRLVAKFGIEQIPRGAAMYGVLRAFQIRPSRMPKPQVKHGQRPV</sequence>
<accession>A0A511JGG2</accession>
<name>A0A511JGG2_9CELL</name>
<feature type="transmembrane region" description="Helical" evidence="2">
    <location>
        <begin position="122"/>
        <end position="145"/>
    </location>
</feature>
<feature type="transmembrane region" description="Helical" evidence="2">
    <location>
        <begin position="97"/>
        <end position="116"/>
    </location>
</feature>
<dbReference type="Pfam" id="PF11241">
    <property type="entry name" value="DUF3043"/>
    <property type="match status" value="1"/>
</dbReference>
<keyword evidence="4" id="KW-1185">Reference proteome</keyword>
<evidence type="ECO:0008006" key="5">
    <source>
        <dbReference type="Google" id="ProtNLM"/>
    </source>
</evidence>
<keyword evidence="2" id="KW-0472">Membrane</keyword>
<comment type="caution">
    <text evidence="3">The sequence shown here is derived from an EMBL/GenBank/DDBJ whole genome shotgun (WGS) entry which is preliminary data.</text>
</comment>
<dbReference type="InterPro" id="IPR021403">
    <property type="entry name" value="DUF3043"/>
</dbReference>
<feature type="region of interest" description="Disordered" evidence="1">
    <location>
        <begin position="1"/>
        <end position="61"/>
    </location>
</feature>
<feature type="compositionally biased region" description="Polar residues" evidence="1">
    <location>
        <begin position="1"/>
        <end position="18"/>
    </location>
</feature>
<organism evidence="3 4">
    <name type="scientific">Cellulomonas terrae</name>
    <dbReference type="NCBI Taxonomy" id="311234"/>
    <lineage>
        <taxon>Bacteria</taxon>
        <taxon>Bacillati</taxon>
        <taxon>Actinomycetota</taxon>
        <taxon>Actinomycetes</taxon>
        <taxon>Micrococcales</taxon>
        <taxon>Cellulomonadaceae</taxon>
        <taxon>Cellulomonas</taxon>
    </lineage>
</organism>
<evidence type="ECO:0000256" key="1">
    <source>
        <dbReference type="SAM" id="MobiDB-lite"/>
    </source>
</evidence>
<protein>
    <recommendedName>
        <fullName evidence="5">DUF3043 domain-containing protein</fullName>
    </recommendedName>
</protein>
<dbReference type="AlphaFoldDB" id="A0A511JGG2"/>